<sequence length="165" mass="18378">MSKGVYDVSKYAGVCFANLLRTKVISRNIKVNVMTPGLVSTEINQNNADYKEIAGFSVSPEEAGRALFETSFVTRPTEFVYPYWFPPDVMRSEAPVKYAPRFKGSPTCKHYRRGAQGLAVAAREVPEVPLPAPRVRGPRVQFNHPAGFMVLEPKRGGFAREAGRR</sequence>
<reference evidence="1" key="1">
    <citation type="submission" date="2023-10" db="EMBL/GenBank/DDBJ databases">
        <authorList>
            <person name="Chen Y."/>
            <person name="Shah S."/>
            <person name="Dougan E. K."/>
            <person name="Thang M."/>
            <person name="Chan C."/>
        </authorList>
    </citation>
    <scope>NUCLEOTIDE SEQUENCE [LARGE SCALE GENOMIC DNA]</scope>
</reference>
<dbReference type="Gene3D" id="3.40.50.720">
    <property type="entry name" value="NAD(P)-binding Rossmann-like Domain"/>
    <property type="match status" value="1"/>
</dbReference>
<protein>
    <recommendedName>
        <fullName evidence="3">Protochlorophyllide reductase</fullName>
    </recommendedName>
</protein>
<dbReference type="SUPFAM" id="SSF51735">
    <property type="entry name" value="NAD(P)-binding Rossmann-fold domains"/>
    <property type="match status" value="1"/>
</dbReference>
<evidence type="ECO:0000313" key="1">
    <source>
        <dbReference type="EMBL" id="CAK0794244.1"/>
    </source>
</evidence>
<proteinExistence type="predicted"/>
<name>A0ABN9PMW8_9DINO</name>
<dbReference type="Proteomes" id="UP001189429">
    <property type="component" value="Unassembled WGS sequence"/>
</dbReference>
<comment type="caution">
    <text evidence="1">The sequence shown here is derived from an EMBL/GenBank/DDBJ whole genome shotgun (WGS) entry which is preliminary data.</text>
</comment>
<evidence type="ECO:0000313" key="2">
    <source>
        <dbReference type="Proteomes" id="UP001189429"/>
    </source>
</evidence>
<gene>
    <name evidence="1" type="ORF">PCOR1329_LOCUS4307</name>
</gene>
<keyword evidence="2" id="KW-1185">Reference proteome</keyword>
<dbReference type="InterPro" id="IPR036291">
    <property type="entry name" value="NAD(P)-bd_dom_sf"/>
</dbReference>
<dbReference type="EMBL" id="CAUYUJ010001113">
    <property type="protein sequence ID" value="CAK0794244.1"/>
    <property type="molecule type" value="Genomic_DNA"/>
</dbReference>
<organism evidence="1 2">
    <name type="scientific">Prorocentrum cordatum</name>
    <dbReference type="NCBI Taxonomy" id="2364126"/>
    <lineage>
        <taxon>Eukaryota</taxon>
        <taxon>Sar</taxon>
        <taxon>Alveolata</taxon>
        <taxon>Dinophyceae</taxon>
        <taxon>Prorocentrales</taxon>
        <taxon>Prorocentraceae</taxon>
        <taxon>Prorocentrum</taxon>
    </lineage>
</organism>
<evidence type="ECO:0008006" key="3">
    <source>
        <dbReference type="Google" id="ProtNLM"/>
    </source>
</evidence>
<accession>A0ABN9PMW8</accession>